<dbReference type="AlphaFoldDB" id="A0AA37TI46"/>
<keyword evidence="3" id="KW-1185">Reference proteome</keyword>
<comment type="caution">
    <text evidence="2">The sequence shown here is derived from an EMBL/GenBank/DDBJ whole genome shotgun (WGS) entry which is preliminary data.</text>
</comment>
<dbReference type="EMBL" id="BSPL01000013">
    <property type="protein sequence ID" value="GLS69976.1"/>
    <property type="molecule type" value="Genomic_DNA"/>
</dbReference>
<protein>
    <submittedName>
        <fullName evidence="2">Uncharacterized protein</fullName>
    </submittedName>
</protein>
<evidence type="ECO:0000313" key="3">
    <source>
        <dbReference type="Proteomes" id="UP001157440"/>
    </source>
</evidence>
<feature type="chain" id="PRO_5041433842" evidence="1">
    <location>
        <begin position="23"/>
        <end position="163"/>
    </location>
</feature>
<dbReference type="Proteomes" id="UP001157440">
    <property type="component" value="Unassembled WGS sequence"/>
</dbReference>
<organism evidence="2 3">
    <name type="scientific">Methylobacterium tardum</name>
    <dbReference type="NCBI Taxonomy" id="374432"/>
    <lineage>
        <taxon>Bacteria</taxon>
        <taxon>Pseudomonadati</taxon>
        <taxon>Pseudomonadota</taxon>
        <taxon>Alphaproteobacteria</taxon>
        <taxon>Hyphomicrobiales</taxon>
        <taxon>Methylobacteriaceae</taxon>
        <taxon>Methylobacterium</taxon>
    </lineage>
</organism>
<proteinExistence type="predicted"/>
<sequence>MRVHVPISALVFPLLMLSSTQAADVAKLQKAMNDAQICKPVKLNTKEIRKLLPIKIPDAIPDTDIGIDKDFHVVKSFDVTASSAKVMGTYGCQPSDEAVPFKPPFSQKPEDWRLTDNFECEAQISGTTVSSATCKNSGEVGKIIAAATNVNEKMKGAIQAALQ</sequence>
<reference evidence="3" key="1">
    <citation type="journal article" date="2019" name="Int. J. Syst. Evol. Microbiol.">
        <title>The Global Catalogue of Microorganisms (GCM) 10K type strain sequencing project: providing services to taxonomists for standard genome sequencing and annotation.</title>
        <authorList>
            <consortium name="The Broad Institute Genomics Platform"/>
            <consortium name="The Broad Institute Genome Sequencing Center for Infectious Disease"/>
            <person name="Wu L."/>
            <person name="Ma J."/>
        </authorList>
    </citation>
    <scope>NUCLEOTIDE SEQUENCE [LARGE SCALE GENOMIC DNA]</scope>
    <source>
        <strain evidence="3">NBRC 103632</strain>
    </source>
</reference>
<dbReference type="RefSeq" id="WP_238197281.1">
    <property type="nucleotide sequence ID" value="NZ_BPQZ01000017.1"/>
</dbReference>
<evidence type="ECO:0000256" key="1">
    <source>
        <dbReference type="SAM" id="SignalP"/>
    </source>
</evidence>
<keyword evidence="1" id="KW-0732">Signal</keyword>
<accession>A0AA37TI46</accession>
<evidence type="ECO:0000313" key="2">
    <source>
        <dbReference type="EMBL" id="GLS69976.1"/>
    </source>
</evidence>
<feature type="signal peptide" evidence="1">
    <location>
        <begin position="1"/>
        <end position="22"/>
    </location>
</feature>
<name>A0AA37TI46_9HYPH</name>
<gene>
    <name evidence="2" type="ORF">GCM10007890_19890</name>
</gene>